<dbReference type="SMART" id="SM00365">
    <property type="entry name" value="LRR_SD22"/>
    <property type="match status" value="5"/>
</dbReference>
<dbReference type="InterPro" id="IPR032675">
    <property type="entry name" value="LRR_dom_sf"/>
</dbReference>
<comment type="subcellular location">
    <subcellularLocation>
        <location evidence="1">Cell membrane</location>
        <topology evidence="1">Single-pass type I membrane protein</topology>
    </subcellularLocation>
</comment>
<keyword evidence="11" id="KW-0675">Receptor</keyword>
<keyword evidence="3" id="KW-0433">Leucine-rich repeat</keyword>
<gene>
    <name evidence="16" type="ORF">KK078_26075</name>
</gene>
<organism evidence="16 17">
    <name type="scientific">Dawidia soli</name>
    <dbReference type="NCBI Taxonomy" id="2782352"/>
    <lineage>
        <taxon>Bacteria</taxon>
        <taxon>Pseudomonadati</taxon>
        <taxon>Bacteroidota</taxon>
        <taxon>Cytophagia</taxon>
        <taxon>Cytophagales</taxon>
        <taxon>Chryseotaleaceae</taxon>
        <taxon>Dawidia</taxon>
    </lineage>
</organism>
<name>A0AAP2DDJ3_9BACT</name>
<feature type="compositionally biased region" description="Basic and acidic residues" evidence="13">
    <location>
        <begin position="1649"/>
        <end position="1662"/>
    </location>
</feature>
<dbReference type="FunFam" id="3.80.10.10:FF:000317">
    <property type="entry name" value="Inactive leucine-rich repeat receptor-like protein kinase"/>
    <property type="match status" value="1"/>
</dbReference>
<evidence type="ECO:0000256" key="7">
    <source>
        <dbReference type="ARBA" id="ARBA00022741"/>
    </source>
</evidence>
<evidence type="ECO:0000259" key="15">
    <source>
        <dbReference type="Pfam" id="PF23598"/>
    </source>
</evidence>
<keyword evidence="12" id="KW-0325">Glycoprotein</keyword>
<dbReference type="InterPro" id="IPR022385">
    <property type="entry name" value="Rhs_assc_core"/>
</dbReference>
<dbReference type="Gene3D" id="3.80.10.10">
    <property type="entry name" value="Ribonuclease Inhibitor"/>
    <property type="match status" value="5"/>
</dbReference>
<dbReference type="GO" id="GO:0005524">
    <property type="term" value="F:ATP binding"/>
    <property type="evidence" value="ECO:0007669"/>
    <property type="project" value="UniProtKB-KW"/>
</dbReference>
<feature type="region of interest" description="Disordered" evidence="13">
    <location>
        <begin position="1567"/>
        <end position="1702"/>
    </location>
</feature>
<keyword evidence="8" id="KW-0067">ATP-binding</keyword>
<evidence type="ECO:0000256" key="11">
    <source>
        <dbReference type="ARBA" id="ARBA00023170"/>
    </source>
</evidence>
<feature type="domain" description="Disease resistance R13L4/SHOC-2-like LRR" evidence="15">
    <location>
        <begin position="182"/>
        <end position="412"/>
    </location>
</feature>
<feature type="signal peptide" evidence="14">
    <location>
        <begin position="1"/>
        <end position="20"/>
    </location>
</feature>
<keyword evidence="5 14" id="KW-0732">Signal</keyword>
<evidence type="ECO:0000256" key="2">
    <source>
        <dbReference type="ARBA" id="ARBA00022475"/>
    </source>
</evidence>
<accession>A0AAP2DDJ3</accession>
<evidence type="ECO:0000256" key="6">
    <source>
        <dbReference type="ARBA" id="ARBA00022737"/>
    </source>
</evidence>
<keyword evidence="9" id="KW-1133">Transmembrane helix</keyword>
<evidence type="ECO:0000256" key="4">
    <source>
        <dbReference type="ARBA" id="ARBA00022692"/>
    </source>
</evidence>
<dbReference type="GO" id="GO:0005886">
    <property type="term" value="C:plasma membrane"/>
    <property type="evidence" value="ECO:0007669"/>
    <property type="project" value="UniProtKB-SubCell"/>
</dbReference>
<feature type="chain" id="PRO_5042958769" description="Disease resistance R13L4/SHOC-2-like LRR domain-containing protein" evidence="14">
    <location>
        <begin position="21"/>
        <end position="2077"/>
    </location>
</feature>
<protein>
    <recommendedName>
        <fullName evidence="15">Disease resistance R13L4/SHOC-2-like LRR domain-containing protein</fullName>
    </recommendedName>
</protein>
<evidence type="ECO:0000256" key="9">
    <source>
        <dbReference type="ARBA" id="ARBA00022989"/>
    </source>
</evidence>
<evidence type="ECO:0000313" key="17">
    <source>
        <dbReference type="Proteomes" id="UP001319180"/>
    </source>
</evidence>
<dbReference type="InterPro" id="IPR001611">
    <property type="entry name" value="Leu-rich_rpt"/>
</dbReference>
<evidence type="ECO:0000256" key="13">
    <source>
        <dbReference type="SAM" id="MobiDB-lite"/>
    </source>
</evidence>
<keyword evidence="6" id="KW-0677">Repeat</keyword>
<dbReference type="InterPro" id="IPR053213">
    <property type="entry name" value="RLP29"/>
</dbReference>
<dbReference type="Pfam" id="PF23598">
    <property type="entry name" value="LRR_14"/>
    <property type="match status" value="1"/>
</dbReference>
<dbReference type="Proteomes" id="UP001319180">
    <property type="component" value="Unassembled WGS sequence"/>
</dbReference>
<evidence type="ECO:0000256" key="3">
    <source>
        <dbReference type="ARBA" id="ARBA00022614"/>
    </source>
</evidence>
<proteinExistence type="predicted"/>
<dbReference type="InterPro" id="IPR055414">
    <property type="entry name" value="LRR_R13L4/SHOC2-like"/>
</dbReference>
<dbReference type="SUPFAM" id="SSF52058">
    <property type="entry name" value="L domain-like"/>
    <property type="match status" value="2"/>
</dbReference>
<keyword evidence="2" id="KW-1003">Cell membrane</keyword>
<evidence type="ECO:0000256" key="12">
    <source>
        <dbReference type="ARBA" id="ARBA00023180"/>
    </source>
</evidence>
<dbReference type="SMART" id="SM00369">
    <property type="entry name" value="LRR_TYP"/>
    <property type="match status" value="8"/>
</dbReference>
<dbReference type="RefSeq" id="WP_254093279.1">
    <property type="nucleotide sequence ID" value="NZ_JAHESC010000054.1"/>
</dbReference>
<dbReference type="FunFam" id="3.80.10.10:FF:000041">
    <property type="entry name" value="LRR receptor-like serine/threonine-protein kinase ERECTA"/>
    <property type="match status" value="1"/>
</dbReference>
<evidence type="ECO:0000256" key="5">
    <source>
        <dbReference type="ARBA" id="ARBA00022729"/>
    </source>
</evidence>
<comment type="caution">
    <text evidence="16">The sequence shown here is derived from an EMBL/GenBank/DDBJ whole genome shotgun (WGS) entry which is preliminary data.</text>
</comment>
<evidence type="ECO:0000256" key="10">
    <source>
        <dbReference type="ARBA" id="ARBA00023136"/>
    </source>
</evidence>
<reference evidence="16 17" key="1">
    <citation type="submission" date="2021-05" db="EMBL/GenBank/DDBJ databases">
        <title>A Polyphasic approach of four new species of the genus Ohtaekwangia: Ohtaekwangia histidinii sp. nov., Ohtaekwangia cretensis sp. nov., Ohtaekwangia indiensis sp. nov., Ohtaekwangia reichenbachii sp. nov. from diverse environment.</title>
        <authorList>
            <person name="Octaviana S."/>
        </authorList>
    </citation>
    <scope>NUCLEOTIDE SEQUENCE [LARGE SCALE GENOMIC DNA]</scope>
    <source>
        <strain evidence="16 17">PWU37</strain>
    </source>
</reference>
<keyword evidence="17" id="KW-1185">Reference proteome</keyword>
<evidence type="ECO:0000256" key="1">
    <source>
        <dbReference type="ARBA" id="ARBA00004251"/>
    </source>
</evidence>
<dbReference type="InterPro" id="IPR003591">
    <property type="entry name" value="Leu-rich_rpt_typical-subtyp"/>
</dbReference>
<dbReference type="FunFam" id="3.80.10.10:FF:000470">
    <property type="entry name" value="LRR receptor-like serine/threonine-protein kinase RPK2"/>
    <property type="match status" value="1"/>
</dbReference>
<dbReference type="Gene3D" id="2.180.10.10">
    <property type="entry name" value="RHS repeat-associated core"/>
    <property type="match status" value="2"/>
</dbReference>
<sequence>MQRLLILFLLTFLSAMSATATPHGKPMFDNVPDAVEFALLKKLYDSLNGSGWTTKSNWPTVGNWPATATSVQFGTWYGVTVTNGDITRIQLSNNRLTGKIPLNIGDLQSLITLNFYRNPGLTGRIPTSIGTIATLEEINLSTCHLSGNIPGAIFNLPALRSFDVSINDLTGLIPANVGNAAATLKVLSMGENLLTGDIPESLNNLVHLKVLNLKTNQLTGNIPASIGLFLDLEDLELSTNKLTGILPSNWANLKQLKILYLHRNQLTGQLPESLGELDNLEQLYLSTNMLSGTIPSSLGNLSKLKYLKLYENQLTGAIPAMLGNLTELLQLELFTNQLTGSIPESLGNLTKLERLPLYENKLTGAIPATIANIPNLDIINLSFNNLSGAIPSFLGQMNTLRSLYLHNNSFSGRIPSSLGNLSNLEYLWLNSNQLTGSVPQELTNLNRLKTLYLYNNQLAGDLPVNIFSGLTQITAIDISNNLLSGNFPASISSCTALTSLRAHKNKFTSISAAILSLPVLSAAHFSTNELTTVPNFSAHVNKARLTLTVSYNRLDFSTLIGLKNGGIKEVQLTPQNNIRDVSFIEAQNDAPLIVPARPFPAGTTVTWERQQSNGTWVNVNSLNEDATFATFKRNAFAGSDRGIYRWRMTNTTMSGTTIMCDAISVQSILGDVQDSLAFQYRYDGLRRVTKKKIPGADWVYMVYDDRDRIVLTQDGNQRRKTTPEWTFTKYDAFNRPVLTGIYRDSRTLDAMQAAVDTYYAGTLPSTKSWYEKFSITGSMHGYDNKSFPPLTSAADCMTVTYYDNYAFQSLIPSPERFNYDNNQLPASESDPAQDQSSLANVIGEVTGTKIKNVETGEWLWSVNHYDDKYQVIQAISSNHKGGTEKVTNVYDFTGKLIATKAAHSTSVALPHTMFSKFEYDHNARLTKLWHQMDAEPRVLLSEQKYNEIGQLITKKLHSSDNGNSFKQHEDFRYNIQGWLTRINHADLNTSDGGPKDYFGMELGYDNDLGIGTYTPQFNGNISALKWSANLGLALDYLNEPTERSYTFSYDRMNRLLRADPLNKVSNVWSSSSAYQEIASYDFSGNMTSLQRTNGNGSRIDWLVYDYGTGNASGSRLLSVTDNGGTRGLKDGNIQDTDFAYDFNGNLKVDRNKAFEIGYNSYLNLTNEILKEGGGKIRYIYDANGIKLAEEIYANQETTPRTRTDYIGPFVYQNDTLRFVVQPEGKVIAPKNTGDQMEYQYQIQDHLGNTRLTFTTKADELTFVATMEDNGMTDYNNPRVQEMQYFENLFETEIRNVNQWLNHTGGGSGNAIYLDGSEDKTIGPYTMLKVYPGDTVNMGVFCKYEEQSGYSNAPLATVLSMMLNPIQTAAIPFEGTGLSASMLSDGLMPFLQTRGSNTALPAAYLNYILFDRNFKVVDLDFVRITEAGGFDIAAESTIPFEELRLRKIIDRVGYIYVYVSNESPGSRVWMDDFEISLIQSPIVQFEDYYPFGLSMAGTAFERGNDNYAGMITTDGTGLKDLGFRQYDPAIGRFHAVDPLAELQFDQTTYQYAGNDPIRKTDLLGLEEYESADEQPGKDIPAKRNPRKREQRRRESWGYSSKKKRFTWKRSGGQRQSTDSQLAKGKRNAGTSPSSSKKDKQAATASKRTGKTADRQPSKGRDESPQGNESVAFFGPRFPGGDNSESKNSRISDDPSNRSSQGSVPLAYVNSVNSPEQSDDDLFPEVSVVESAYEAEQATDKELYRRKLYSRHPVNEALRLYARMLVTQKSSNRVKDVIAAMGNTSTSEDQIFDQRLQPPNTSTPAEALAAIPSTLPQSTHFPNVPPDMFLSQLRERTAPGGHEKTNQGFDTNFCWAAAIVKHVYENDPKGMADAMISLYNTGILQYDNNNGGLTVPEASQSARNAIGTEVFDNNQNLAEGRTINELDQMLFMTLADHYWGYSNANWDYDPNDEESSFWAGATLGKAVGVWEDFGYDIEATGSDVIGWLNTGVNKINAINEALETKDVVLFINSGAFKKNDQAMNITATHFIHVFSIEPMSGGQYKVVYWDYGRVREARLDATQFALSVYGMIEIPRTNE</sequence>
<keyword evidence="10" id="KW-0472">Membrane</keyword>
<dbReference type="EMBL" id="JAHESC010000054">
    <property type="protein sequence ID" value="MBT1690059.1"/>
    <property type="molecule type" value="Genomic_DNA"/>
</dbReference>
<dbReference type="NCBIfam" id="TIGR03696">
    <property type="entry name" value="Rhs_assc_core"/>
    <property type="match status" value="1"/>
</dbReference>
<evidence type="ECO:0000256" key="8">
    <source>
        <dbReference type="ARBA" id="ARBA00022840"/>
    </source>
</evidence>
<dbReference type="PANTHER" id="PTHR48009">
    <property type="entry name" value="LEUCINE-RICH REPEAT (LRR) FAMILY PROTEIN"/>
    <property type="match status" value="1"/>
</dbReference>
<dbReference type="Pfam" id="PF00560">
    <property type="entry name" value="LRR_1"/>
    <property type="match status" value="2"/>
</dbReference>
<keyword evidence="4" id="KW-0812">Transmembrane</keyword>
<evidence type="ECO:0000256" key="14">
    <source>
        <dbReference type="SAM" id="SignalP"/>
    </source>
</evidence>
<evidence type="ECO:0000313" key="16">
    <source>
        <dbReference type="EMBL" id="MBT1690059.1"/>
    </source>
</evidence>
<feature type="compositionally biased region" description="Basic and acidic residues" evidence="13">
    <location>
        <begin position="1682"/>
        <end position="1694"/>
    </location>
</feature>
<dbReference type="PANTHER" id="PTHR48009:SF16">
    <property type="entry name" value="LEUCINE-RICH REPEAT-CONTAINING N-TERMINAL PLANT-TYPE DOMAIN-CONTAINING PROTEIN"/>
    <property type="match status" value="1"/>
</dbReference>
<keyword evidence="7" id="KW-0547">Nucleotide-binding</keyword>